<dbReference type="AlphaFoldDB" id="A0A822YQC2"/>
<keyword evidence="1" id="KW-0472">Membrane</keyword>
<keyword evidence="1" id="KW-0812">Transmembrane</keyword>
<proteinExistence type="predicted"/>
<dbReference type="EMBL" id="DUZY01000004">
    <property type="protein sequence ID" value="DAD34792.1"/>
    <property type="molecule type" value="Genomic_DNA"/>
</dbReference>
<feature type="transmembrane region" description="Helical" evidence="1">
    <location>
        <begin position="40"/>
        <end position="62"/>
    </location>
</feature>
<evidence type="ECO:0000256" key="1">
    <source>
        <dbReference type="SAM" id="Phobius"/>
    </source>
</evidence>
<evidence type="ECO:0000313" key="3">
    <source>
        <dbReference type="Proteomes" id="UP000607653"/>
    </source>
</evidence>
<keyword evidence="3" id="KW-1185">Reference proteome</keyword>
<keyword evidence="1" id="KW-1133">Transmembrane helix</keyword>
<accession>A0A822YQC2</accession>
<dbReference type="Proteomes" id="UP000607653">
    <property type="component" value="Unassembled WGS sequence"/>
</dbReference>
<sequence>MVYLVYNFFTLPACRTVGLVKNGLEDQRKTFVYQLFFSVWAHYETCWKAWCFLFGVFILLFVSYHDSKRSLSEFFVLMAILFISVASWFCLYITFSPYLHAVTWTGERMV</sequence>
<comment type="caution">
    <text evidence="2">The sequence shown here is derived from an EMBL/GenBank/DDBJ whole genome shotgun (WGS) entry which is preliminary data.</text>
</comment>
<protein>
    <submittedName>
        <fullName evidence="2">Uncharacterized protein</fullName>
    </submittedName>
</protein>
<reference evidence="2 3" key="1">
    <citation type="journal article" date="2020" name="Mol. Biol. Evol.">
        <title>Distinct Expression and Methylation Patterns for Genes with Different Fates following a Single Whole-Genome Duplication in Flowering Plants.</title>
        <authorList>
            <person name="Shi T."/>
            <person name="Rahmani R.S."/>
            <person name="Gugger P.F."/>
            <person name="Wang M."/>
            <person name="Li H."/>
            <person name="Zhang Y."/>
            <person name="Li Z."/>
            <person name="Wang Q."/>
            <person name="Van de Peer Y."/>
            <person name="Marchal K."/>
            <person name="Chen J."/>
        </authorList>
    </citation>
    <scope>NUCLEOTIDE SEQUENCE [LARGE SCALE GENOMIC DNA]</scope>
    <source>
        <tissue evidence="2">Leaf</tissue>
    </source>
</reference>
<evidence type="ECO:0000313" key="2">
    <source>
        <dbReference type="EMBL" id="DAD34792.1"/>
    </source>
</evidence>
<feature type="transmembrane region" description="Helical" evidence="1">
    <location>
        <begin position="74"/>
        <end position="95"/>
    </location>
</feature>
<name>A0A822YQC2_NELNU</name>
<organism evidence="2 3">
    <name type="scientific">Nelumbo nucifera</name>
    <name type="common">Sacred lotus</name>
    <dbReference type="NCBI Taxonomy" id="4432"/>
    <lineage>
        <taxon>Eukaryota</taxon>
        <taxon>Viridiplantae</taxon>
        <taxon>Streptophyta</taxon>
        <taxon>Embryophyta</taxon>
        <taxon>Tracheophyta</taxon>
        <taxon>Spermatophyta</taxon>
        <taxon>Magnoliopsida</taxon>
        <taxon>Proteales</taxon>
        <taxon>Nelumbonaceae</taxon>
        <taxon>Nelumbo</taxon>
    </lineage>
</organism>
<gene>
    <name evidence="2" type="ORF">HUJ06_005432</name>
</gene>